<reference evidence="9 10" key="1">
    <citation type="journal article" date="2013" name="PLoS ONE">
        <title>Cultivation and Complete Genome Sequencing of Gloeobacter kilaueensis sp. nov., from a Lava Cave in Kilauea Caldera, Hawai'i.</title>
        <authorList>
            <person name="Saw J.H."/>
            <person name="Schatz M."/>
            <person name="Brown M.V."/>
            <person name="Kunkel D.D."/>
            <person name="Foster J.S."/>
            <person name="Shick H."/>
            <person name="Christensen S."/>
            <person name="Hou S."/>
            <person name="Wan X."/>
            <person name="Donachie S.P."/>
        </authorList>
    </citation>
    <scope>NUCLEOTIDE SEQUENCE [LARGE SCALE GENOMIC DNA]</scope>
    <source>
        <strain evidence="10">JS</strain>
    </source>
</reference>
<evidence type="ECO:0000313" key="10">
    <source>
        <dbReference type="Proteomes" id="UP000017396"/>
    </source>
</evidence>
<dbReference type="OrthoDB" id="180999at2"/>
<protein>
    <submittedName>
        <fullName evidence="9">DevC protein</fullName>
    </submittedName>
</protein>
<accession>U5QFP4</accession>
<dbReference type="PANTHER" id="PTHR43738:SF1">
    <property type="entry name" value="HEMIN TRANSPORT SYSTEM PERMEASE PROTEIN HRTB-RELATED"/>
    <property type="match status" value="1"/>
</dbReference>
<dbReference type="AlphaFoldDB" id="U5QFP4"/>
<evidence type="ECO:0000256" key="7">
    <source>
        <dbReference type="SAM" id="Phobius"/>
    </source>
</evidence>
<evidence type="ECO:0000256" key="3">
    <source>
        <dbReference type="ARBA" id="ARBA00022475"/>
    </source>
</evidence>
<keyword evidence="5 7" id="KW-1133">Transmembrane helix</keyword>
<name>U5QFP4_GLOK1</name>
<dbReference type="GO" id="GO:0005886">
    <property type="term" value="C:plasma membrane"/>
    <property type="evidence" value="ECO:0007669"/>
    <property type="project" value="UniProtKB-SubCell"/>
</dbReference>
<dbReference type="STRING" id="1183438.GKIL_0172"/>
<feature type="domain" description="ABC3 transporter permease C-terminal" evidence="8">
    <location>
        <begin position="278"/>
        <end position="388"/>
    </location>
</feature>
<evidence type="ECO:0000313" key="9">
    <source>
        <dbReference type="EMBL" id="AGY56419.1"/>
    </source>
</evidence>
<dbReference type="KEGG" id="glj:GKIL_0172"/>
<keyword evidence="10" id="KW-1185">Reference proteome</keyword>
<dbReference type="PANTHER" id="PTHR43738">
    <property type="entry name" value="ABC TRANSPORTER, MEMBRANE PROTEIN"/>
    <property type="match status" value="1"/>
</dbReference>
<dbReference type="Proteomes" id="UP000017396">
    <property type="component" value="Chromosome"/>
</dbReference>
<keyword evidence="3" id="KW-1003">Cell membrane</keyword>
<feature type="transmembrane region" description="Helical" evidence="7">
    <location>
        <begin position="359"/>
        <end position="380"/>
    </location>
</feature>
<dbReference type="EMBL" id="CP003587">
    <property type="protein sequence ID" value="AGY56419.1"/>
    <property type="molecule type" value="Genomic_DNA"/>
</dbReference>
<dbReference type="PIRSF" id="PIRSF031773">
    <property type="entry name" value="DevC"/>
    <property type="match status" value="1"/>
</dbReference>
<dbReference type="InterPro" id="IPR051125">
    <property type="entry name" value="ABC-4/HrtB_transporter"/>
</dbReference>
<keyword evidence="2" id="KW-0813">Transport</keyword>
<dbReference type="HOGENOM" id="CLU_000604_8_9_3"/>
<evidence type="ECO:0000256" key="6">
    <source>
        <dbReference type="ARBA" id="ARBA00023136"/>
    </source>
</evidence>
<comment type="subcellular location">
    <subcellularLocation>
        <location evidence="1">Cell membrane</location>
        <topology evidence="1">Multi-pass membrane protein</topology>
    </subcellularLocation>
</comment>
<evidence type="ECO:0000256" key="5">
    <source>
        <dbReference type="ARBA" id="ARBA00022989"/>
    </source>
</evidence>
<feature type="transmembrane region" description="Helical" evidence="7">
    <location>
        <begin position="270"/>
        <end position="293"/>
    </location>
</feature>
<dbReference type="InterPro" id="IPR003838">
    <property type="entry name" value="ABC3_permease_C"/>
</dbReference>
<keyword evidence="6 7" id="KW-0472">Membrane</keyword>
<proteinExistence type="predicted"/>
<gene>
    <name evidence="9" type="ORF">GKIL_0172</name>
</gene>
<dbReference type="NCBIfam" id="TIGR01185">
    <property type="entry name" value="devC"/>
    <property type="match status" value="1"/>
</dbReference>
<organism evidence="9 10">
    <name type="scientific">Gloeobacter kilaueensis (strain ATCC BAA-2537 / CCAP 1431/1 / ULC 316 / JS1)</name>
    <dbReference type="NCBI Taxonomy" id="1183438"/>
    <lineage>
        <taxon>Bacteria</taxon>
        <taxon>Bacillati</taxon>
        <taxon>Cyanobacteriota</taxon>
        <taxon>Cyanophyceae</taxon>
        <taxon>Gloeobacterales</taxon>
        <taxon>Gloeobacteraceae</taxon>
        <taxon>Gloeobacter</taxon>
    </lineage>
</organism>
<feature type="transmembrane region" description="Helical" evidence="7">
    <location>
        <begin position="27"/>
        <end position="52"/>
    </location>
</feature>
<feature type="transmembrane region" description="Helical" evidence="7">
    <location>
        <begin position="325"/>
        <end position="347"/>
    </location>
</feature>
<dbReference type="RefSeq" id="WP_023171422.1">
    <property type="nucleotide sequence ID" value="NC_022600.1"/>
</dbReference>
<dbReference type="PATRIC" id="fig|1183438.3.peg.172"/>
<evidence type="ECO:0000256" key="2">
    <source>
        <dbReference type="ARBA" id="ARBA00022448"/>
    </source>
</evidence>
<sequence>MIPQLVARLWTRTPLGWYQLLHNRRRLIVAVAGVAFANILIFMQLGFLGALFESSVIPIRLLDADVVLMSPEARGLANLGTIPRRRLYQALGVKGIKSGITFQFGTLSYRNPATHKLISAMVFAVDPNAHAFNDPQINAQLPTLKLIDTALFDQRTRGDFAATLAAMRRGERVRTEILGREITFAGLFSVGASFENDGTLVMSDQTFLHVAPRRSLSAITAALLKVNLGTDPEQIAATLHLVLPPQDTQVITKAAWIRFIQDYLAKETPIGFVFTFGVTVGLFIGFVIVYQILFADVNDHLAEYATFKAMGYTDGFLLSVVFEEALLLAVLGFVPGFAITLGFYEITRLVTHLPIAMDAARIALVFALSFGMCAASGAIATRRLSAADPADIF</sequence>
<dbReference type="Pfam" id="PF02687">
    <property type="entry name" value="FtsX"/>
    <property type="match status" value="1"/>
</dbReference>
<evidence type="ECO:0000256" key="4">
    <source>
        <dbReference type="ARBA" id="ARBA00022692"/>
    </source>
</evidence>
<evidence type="ECO:0000259" key="8">
    <source>
        <dbReference type="Pfam" id="PF02687"/>
    </source>
</evidence>
<dbReference type="InterPro" id="IPR005891">
    <property type="entry name" value="DevC"/>
</dbReference>
<dbReference type="eggNOG" id="COG0577">
    <property type="taxonomic scope" value="Bacteria"/>
</dbReference>
<evidence type="ECO:0000256" key="1">
    <source>
        <dbReference type="ARBA" id="ARBA00004651"/>
    </source>
</evidence>
<keyword evidence="4 7" id="KW-0812">Transmembrane</keyword>